<reference evidence="2" key="1">
    <citation type="journal article" date="2022" name="bioRxiv">
        <title>Sequencing and chromosome-scale assembly of the giantPleurodeles waltlgenome.</title>
        <authorList>
            <person name="Brown T."/>
            <person name="Elewa A."/>
            <person name="Iarovenko S."/>
            <person name="Subramanian E."/>
            <person name="Araus A.J."/>
            <person name="Petzold A."/>
            <person name="Susuki M."/>
            <person name="Suzuki K.-i.T."/>
            <person name="Hayashi T."/>
            <person name="Toyoda A."/>
            <person name="Oliveira C."/>
            <person name="Osipova E."/>
            <person name="Leigh N.D."/>
            <person name="Simon A."/>
            <person name="Yun M.H."/>
        </authorList>
    </citation>
    <scope>NUCLEOTIDE SEQUENCE</scope>
    <source>
        <strain evidence="2">20211129_DDA</strain>
        <tissue evidence="2">Liver</tissue>
    </source>
</reference>
<name>A0AAV7TQA7_PLEWA</name>
<feature type="compositionally biased region" description="Basic and acidic residues" evidence="1">
    <location>
        <begin position="1"/>
        <end position="11"/>
    </location>
</feature>
<sequence length="97" mass="10827">MPQGTTHKDRAGQFARSPDALKSTRKRPTTEPARLRQRICGGDRDTSRPPSRLDVTAPGQERSPFLSTLTECYVGMGTRGPVPSTDFRMVRLRVTQQ</sequence>
<evidence type="ECO:0000313" key="2">
    <source>
        <dbReference type="EMBL" id="KAJ1178395.1"/>
    </source>
</evidence>
<proteinExistence type="predicted"/>
<organism evidence="2 3">
    <name type="scientific">Pleurodeles waltl</name>
    <name type="common">Iberian ribbed newt</name>
    <dbReference type="NCBI Taxonomy" id="8319"/>
    <lineage>
        <taxon>Eukaryota</taxon>
        <taxon>Metazoa</taxon>
        <taxon>Chordata</taxon>
        <taxon>Craniata</taxon>
        <taxon>Vertebrata</taxon>
        <taxon>Euteleostomi</taxon>
        <taxon>Amphibia</taxon>
        <taxon>Batrachia</taxon>
        <taxon>Caudata</taxon>
        <taxon>Salamandroidea</taxon>
        <taxon>Salamandridae</taxon>
        <taxon>Pleurodelinae</taxon>
        <taxon>Pleurodeles</taxon>
    </lineage>
</organism>
<evidence type="ECO:0000313" key="3">
    <source>
        <dbReference type="Proteomes" id="UP001066276"/>
    </source>
</evidence>
<gene>
    <name evidence="2" type="ORF">NDU88_003641</name>
</gene>
<feature type="region of interest" description="Disordered" evidence="1">
    <location>
        <begin position="1"/>
        <end position="59"/>
    </location>
</feature>
<comment type="caution">
    <text evidence="2">The sequence shown here is derived from an EMBL/GenBank/DDBJ whole genome shotgun (WGS) entry which is preliminary data.</text>
</comment>
<protein>
    <submittedName>
        <fullName evidence="2">Uncharacterized protein</fullName>
    </submittedName>
</protein>
<dbReference type="Proteomes" id="UP001066276">
    <property type="component" value="Chromosome 3_2"/>
</dbReference>
<evidence type="ECO:0000256" key="1">
    <source>
        <dbReference type="SAM" id="MobiDB-lite"/>
    </source>
</evidence>
<dbReference type="EMBL" id="JANPWB010000006">
    <property type="protein sequence ID" value="KAJ1178395.1"/>
    <property type="molecule type" value="Genomic_DNA"/>
</dbReference>
<dbReference type="AlphaFoldDB" id="A0AAV7TQA7"/>
<keyword evidence="3" id="KW-1185">Reference proteome</keyword>
<accession>A0AAV7TQA7</accession>